<organism evidence="1 2">
    <name type="scientific">Romanomermis culicivorax</name>
    <name type="common">Nematode worm</name>
    <dbReference type="NCBI Taxonomy" id="13658"/>
    <lineage>
        <taxon>Eukaryota</taxon>
        <taxon>Metazoa</taxon>
        <taxon>Ecdysozoa</taxon>
        <taxon>Nematoda</taxon>
        <taxon>Enoplea</taxon>
        <taxon>Dorylaimia</taxon>
        <taxon>Mermithida</taxon>
        <taxon>Mermithoidea</taxon>
        <taxon>Mermithidae</taxon>
        <taxon>Romanomermis</taxon>
    </lineage>
</organism>
<accession>A0A915K5N4</accession>
<dbReference type="Proteomes" id="UP000887565">
    <property type="component" value="Unplaced"/>
</dbReference>
<keyword evidence="1" id="KW-1185">Reference proteome</keyword>
<evidence type="ECO:0000313" key="1">
    <source>
        <dbReference type="Proteomes" id="UP000887565"/>
    </source>
</evidence>
<reference evidence="2" key="1">
    <citation type="submission" date="2022-11" db="UniProtKB">
        <authorList>
            <consortium name="WormBaseParasite"/>
        </authorList>
    </citation>
    <scope>IDENTIFICATION</scope>
</reference>
<dbReference type="WBParaSite" id="nRc.2.0.1.t33172-RA">
    <property type="protein sequence ID" value="nRc.2.0.1.t33172-RA"/>
    <property type="gene ID" value="nRc.2.0.1.g33172"/>
</dbReference>
<evidence type="ECO:0000313" key="2">
    <source>
        <dbReference type="WBParaSite" id="nRc.2.0.1.t33172-RA"/>
    </source>
</evidence>
<name>A0A915K5N4_ROMCU</name>
<sequence length="101" mass="11618">HGNYRSKYYSPFFCPIGAFCNKLDTIGRERPRRVFKYRGTAYATPHSKPWSAVLLREKEYDGKRTACGAFLINRPPNEHDYVENGSSDLLLTAAHCLMDMK</sequence>
<protein>
    <submittedName>
        <fullName evidence="2">Peptidase S1 domain-containing protein</fullName>
    </submittedName>
</protein>
<dbReference type="Gene3D" id="2.40.10.10">
    <property type="entry name" value="Trypsin-like serine proteases"/>
    <property type="match status" value="1"/>
</dbReference>
<dbReference type="AlphaFoldDB" id="A0A915K5N4"/>
<dbReference type="InterPro" id="IPR043504">
    <property type="entry name" value="Peptidase_S1_PA_chymotrypsin"/>
</dbReference>
<proteinExistence type="predicted"/>
<dbReference type="SUPFAM" id="SSF50494">
    <property type="entry name" value="Trypsin-like serine proteases"/>
    <property type="match status" value="1"/>
</dbReference>
<dbReference type="InterPro" id="IPR009003">
    <property type="entry name" value="Peptidase_S1_PA"/>
</dbReference>